<protein>
    <recommendedName>
        <fullName evidence="9">IFT81 calponin homology domain-containing protein</fullName>
    </recommendedName>
</protein>
<evidence type="ECO:0000256" key="6">
    <source>
        <dbReference type="ARBA" id="ARBA00043983"/>
    </source>
</evidence>
<evidence type="ECO:0000256" key="1">
    <source>
        <dbReference type="ARBA" id="ARBA00004138"/>
    </source>
</evidence>
<dbReference type="Proteomes" id="UP000008820">
    <property type="component" value="Chromosome 1"/>
</dbReference>
<dbReference type="GO" id="GO:0036064">
    <property type="term" value="C:ciliary basal body"/>
    <property type="evidence" value="ECO:0007669"/>
    <property type="project" value="TreeGrafter"/>
</dbReference>
<sequence>MTEDLKLIVLEVNKLLETDYNLITFDSLSPESLLQVLIDVFHAFEAIDKLDVRENDPEDTNVQVMDALRKIQYRPLGDIDDPGAFRRGLVRGEKKLIHPILRWTFENRERVKKSSYLAKFLIPLDLPPEAMSMPDLSSLWAQYLQTMDDFKDAHKAYEQSVHEGAQTRELRSDIGAIETEIENVKKRIERTQTRLDKVPQQELLLEAANSLRIEKERQKELLSQIEEQKQGLNRASMIHDRLQKDLHNAKMSVQGATPQNLMESTIEETQVLEFMVQQKLPQELLQRRSEVQILEEVIDEPNISRSDLVDMQGKIEELNREIQKLVEVRMSEYNTQNDTLGPFRQQAAMVARNKEAAAEQLDQMTKELREIDKQLVDKQRKLQETVGEVILRGEELKQFVNTLRAKSNVYKQQRAELASVKAEVTDLTQTLENLKTQDPSLSSTLSQVTDEDSSMAGSLASGGEFDSRPGSPGIASRGMTELTRLVDGLQRAVTAARERVTPLSQQLRPLRERVIELKDEMDSKKQSFDALVATLNAESAVMQSKITETDKSIKSLESQWQELQLEFERSELLLEKANEEIANLAAINGDGSSSGTRVSLKETLAQQIFEQETVGKRLAEEKTALQGSKMERQRQQEMWGDLKRLFEVKIRCFHENKQRGPGGTLSVSRGGAETFILQ</sequence>
<dbReference type="GO" id="GO:0042073">
    <property type="term" value="P:intraciliary transport"/>
    <property type="evidence" value="ECO:0007669"/>
    <property type="project" value="InterPro"/>
</dbReference>
<dbReference type="GO" id="GO:0015631">
    <property type="term" value="F:tubulin binding"/>
    <property type="evidence" value="ECO:0007669"/>
    <property type="project" value="InterPro"/>
</dbReference>
<name>A0A6I8TN85_AEDAE</name>
<feature type="coiled-coil region" evidence="7">
    <location>
        <begin position="167"/>
        <end position="235"/>
    </location>
</feature>
<dbReference type="PANTHER" id="PTHR15614:SF2">
    <property type="entry name" value="INTRAFLAGELLAR TRANSPORT PROTEIN 81 HOMOLOG"/>
    <property type="match status" value="1"/>
</dbReference>
<dbReference type="GO" id="GO:0060271">
    <property type="term" value="P:cilium assembly"/>
    <property type="evidence" value="ECO:0007669"/>
    <property type="project" value="InterPro"/>
</dbReference>
<dbReference type="InterPro" id="IPR029600">
    <property type="entry name" value="IFT81"/>
</dbReference>
<evidence type="ECO:0000256" key="8">
    <source>
        <dbReference type="SAM" id="MobiDB-lite"/>
    </source>
</evidence>
<evidence type="ECO:0000256" key="7">
    <source>
        <dbReference type="SAM" id="Coils"/>
    </source>
</evidence>
<dbReference type="GO" id="GO:0030992">
    <property type="term" value="C:intraciliary transport particle B"/>
    <property type="evidence" value="ECO:0007669"/>
    <property type="project" value="InterPro"/>
</dbReference>
<gene>
    <name evidence="10" type="primary">5575788</name>
</gene>
<dbReference type="EnsemblMetazoa" id="AAEL012063-RB">
    <property type="protein sequence ID" value="AAEL012063-PB"/>
    <property type="gene ID" value="AAEL012063"/>
</dbReference>
<keyword evidence="4" id="KW-0969">Cilium</keyword>
<organism evidence="10 11">
    <name type="scientific">Aedes aegypti</name>
    <name type="common">Yellowfever mosquito</name>
    <name type="synonym">Culex aegypti</name>
    <dbReference type="NCBI Taxonomy" id="7159"/>
    <lineage>
        <taxon>Eukaryota</taxon>
        <taxon>Metazoa</taxon>
        <taxon>Ecdysozoa</taxon>
        <taxon>Arthropoda</taxon>
        <taxon>Hexapoda</taxon>
        <taxon>Insecta</taxon>
        <taxon>Pterygota</taxon>
        <taxon>Neoptera</taxon>
        <taxon>Endopterygota</taxon>
        <taxon>Diptera</taxon>
        <taxon>Nematocera</taxon>
        <taxon>Culicoidea</taxon>
        <taxon>Culicidae</taxon>
        <taxon>Culicinae</taxon>
        <taxon>Aedini</taxon>
        <taxon>Aedes</taxon>
        <taxon>Stegomyia</taxon>
    </lineage>
</organism>
<feature type="compositionally biased region" description="Polar residues" evidence="8">
    <location>
        <begin position="437"/>
        <end position="448"/>
    </location>
</feature>
<keyword evidence="5" id="KW-0966">Cell projection</keyword>
<reference evidence="10" key="2">
    <citation type="submission" date="2020-05" db="UniProtKB">
        <authorList>
            <consortium name="EnsemblMetazoa"/>
        </authorList>
    </citation>
    <scope>IDENTIFICATION</scope>
    <source>
        <strain evidence="10">LVP_AGWG</strain>
    </source>
</reference>
<evidence type="ECO:0000313" key="11">
    <source>
        <dbReference type="Proteomes" id="UP000008820"/>
    </source>
</evidence>
<dbReference type="OrthoDB" id="276029at2759"/>
<feature type="domain" description="IFT81 calponin homology" evidence="9">
    <location>
        <begin position="3"/>
        <end position="125"/>
    </location>
</feature>
<accession>A0A6I8TN85</accession>
<dbReference type="PANTHER" id="PTHR15614">
    <property type="entry name" value="INTRAFLAGELLAR TRANSPORT PROTEIN 81 HOMOLOG"/>
    <property type="match status" value="1"/>
</dbReference>
<dbReference type="Gene3D" id="1.10.418.70">
    <property type="entry name" value="Intraflagellar transport protein 81, N-terminal domain"/>
    <property type="match status" value="1"/>
</dbReference>
<evidence type="ECO:0000256" key="3">
    <source>
        <dbReference type="ARBA" id="ARBA00023054"/>
    </source>
</evidence>
<keyword evidence="3 7" id="KW-0175">Coiled coil</keyword>
<evidence type="ECO:0000256" key="4">
    <source>
        <dbReference type="ARBA" id="ARBA00023069"/>
    </source>
</evidence>
<evidence type="ECO:0000256" key="2">
    <source>
        <dbReference type="ARBA" id="ARBA00022794"/>
    </source>
</evidence>
<comment type="similarity">
    <text evidence="6">Belongs to the IFT81 family.</text>
</comment>
<keyword evidence="11" id="KW-1185">Reference proteome</keyword>
<comment type="subcellular location">
    <subcellularLocation>
        <location evidence="1">Cell projection</location>
        <location evidence="1">Cilium</location>
    </subcellularLocation>
</comment>
<dbReference type="InterPro" id="IPR041146">
    <property type="entry name" value="IFT81_CH"/>
</dbReference>
<dbReference type="InterPro" id="IPR043016">
    <property type="entry name" value="IFT81_N_sf"/>
</dbReference>
<feature type="coiled-coil region" evidence="7">
    <location>
        <begin position="308"/>
        <end position="437"/>
    </location>
</feature>
<reference evidence="10 11" key="1">
    <citation type="submission" date="2017-06" db="EMBL/GenBank/DDBJ databases">
        <title>Aedes aegypti genome working group (AGWG) sequencing and assembly.</title>
        <authorList>
            <consortium name="Aedes aegypti Genome Working Group (AGWG)"/>
            <person name="Matthews B.J."/>
        </authorList>
    </citation>
    <scope>NUCLEOTIDE SEQUENCE [LARGE SCALE GENOMIC DNA]</scope>
    <source>
        <strain evidence="10 11">LVP_AGWG</strain>
    </source>
</reference>
<evidence type="ECO:0000259" key="9">
    <source>
        <dbReference type="Pfam" id="PF18383"/>
    </source>
</evidence>
<dbReference type="InParanoid" id="A0A6I8TN85"/>
<dbReference type="Pfam" id="PF18383">
    <property type="entry name" value="IFT81_CH"/>
    <property type="match status" value="1"/>
</dbReference>
<keyword evidence="2" id="KW-0970">Cilium biogenesis/degradation</keyword>
<evidence type="ECO:0000313" key="10">
    <source>
        <dbReference type="EnsemblMetazoa" id="AAEL012063-PB"/>
    </source>
</evidence>
<feature type="region of interest" description="Disordered" evidence="8">
    <location>
        <begin position="437"/>
        <end position="476"/>
    </location>
</feature>
<evidence type="ECO:0000256" key="5">
    <source>
        <dbReference type="ARBA" id="ARBA00023273"/>
    </source>
</evidence>
<proteinExistence type="inferred from homology"/>
<feature type="coiled-coil region" evidence="7">
    <location>
        <begin position="553"/>
        <end position="587"/>
    </location>
</feature>
<dbReference type="AlphaFoldDB" id="A0A6I8TN85"/>